<organism evidence="1 2">
    <name type="scientific">Iamia majanohamensis</name>
    <dbReference type="NCBI Taxonomy" id="467976"/>
    <lineage>
        <taxon>Bacteria</taxon>
        <taxon>Bacillati</taxon>
        <taxon>Actinomycetota</taxon>
        <taxon>Acidimicrobiia</taxon>
        <taxon>Acidimicrobiales</taxon>
        <taxon>Iamiaceae</taxon>
        <taxon>Iamia</taxon>
    </lineage>
</organism>
<sequence length="153" mass="16200">MTDVVRARTIARPPEEVWDALADFGAIATWADRVDHSSLLRPGAGGGAADVGAERRVQVGRSALLERVVESDRPDALAYDIEGLPPVVRRARNAWSLTSAGDGATAVTLTSTVDCGPRPPQKLVARLVGRRMGKESDSMLAGLARTLEGASRD</sequence>
<dbReference type="AlphaFoldDB" id="A0AAF0BVM0"/>
<name>A0AAF0BVM0_9ACTN</name>
<dbReference type="RefSeq" id="WP_272736432.1">
    <property type="nucleotide sequence ID" value="NZ_CP116942.1"/>
</dbReference>
<dbReference type="InterPro" id="IPR023393">
    <property type="entry name" value="START-like_dom_sf"/>
</dbReference>
<accession>A0AAF0BVM0</accession>
<proteinExistence type="predicted"/>
<dbReference type="Gene3D" id="3.30.530.20">
    <property type="match status" value="1"/>
</dbReference>
<dbReference type="EMBL" id="CP116942">
    <property type="protein sequence ID" value="WCO66910.1"/>
    <property type="molecule type" value="Genomic_DNA"/>
</dbReference>
<reference evidence="1" key="1">
    <citation type="submission" date="2023-01" db="EMBL/GenBank/DDBJ databases">
        <title>The diversity of Class Acidimicrobiia in South China Sea sediment environments and the proposal of Iamia marina sp. nov., a novel species of the genus Iamia.</title>
        <authorList>
            <person name="He Y."/>
            <person name="Tian X."/>
        </authorList>
    </citation>
    <scope>NUCLEOTIDE SEQUENCE</scope>
    <source>
        <strain evidence="1">DSM 19957</strain>
    </source>
</reference>
<dbReference type="SUPFAM" id="SSF55961">
    <property type="entry name" value="Bet v1-like"/>
    <property type="match status" value="1"/>
</dbReference>
<evidence type="ECO:0000313" key="1">
    <source>
        <dbReference type="EMBL" id="WCO66910.1"/>
    </source>
</evidence>
<gene>
    <name evidence="1" type="ORF">PO878_20670</name>
</gene>
<dbReference type="Pfam" id="PF10604">
    <property type="entry name" value="Polyketide_cyc2"/>
    <property type="match status" value="1"/>
</dbReference>
<dbReference type="Proteomes" id="UP001216390">
    <property type="component" value="Chromosome"/>
</dbReference>
<dbReference type="CDD" id="cd07821">
    <property type="entry name" value="PYR_PYL_RCAR_like"/>
    <property type="match status" value="1"/>
</dbReference>
<dbReference type="KEGG" id="ima:PO878_20670"/>
<dbReference type="InterPro" id="IPR019587">
    <property type="entry name" value="Polyketide_cyclase/dehydratase"/>
</dbReference>
<keyword evidence="2" id="KW-1185">Reference proteome</keyword>
<protein>
    <submittedName>
        <fullName evidence="1">SRPBCC family protein</fullName>
    </submittedName>
</protein>
<evidence type="ECO:0000313" key="2">
    <source>
        <dbReference type="Proteomes" id="UP001216390"/>
    </source>
</evidence>